<dbReference type="PANTHER" id="PTHR44472:SF1">
    <property type="entry name" value="DDB1 AND CUL4 ASSOCIATED FACTOR 4"/>
    <property type="match status" value="1"/>
</dbReference>
<sequence length="684" mass="79118">MSVIWPGASLNPNIFHLIISFRLNTIAITADIERAFLQISLRDEDRNAVRFLFPELGSNQTDPYKFQVYGFKRVMFGVNVSPFLLSATIKYHIEKYREQYPAAKEMLDTYPLCFDDVISGVDDIFQALKLSKDADTIIKKANMTLRKWNLNDQTLMRTWKGEDLELHPRHSEHSSQIILSKVLRIPWNVVHDYFTIDVKGLMKLDKFIYNCRTRTAKTKGPLTSQELRNKQFLLKEMDIDDEITEDFLRMHGRSTNINSFIESGECCYAFGSPFHKKRSDMARSGKKNLKMNIHCGRVTQNVNFSIPGCLVYRDNGMASLSDFDIQVLNMKLRQLKLVSSSRVDFSDFVNCYYVKGFKKDLIGAWTYHEYSATLLKSISFQYAKLDSKNNKLQTSIADIYCADIVTLPSYKIFDICGLSLADRDYVLYVANSYSRHKNIAHLAPIGVNEWGDQQDYIVRRFEHQEILWSCAWNNFRQRFAIGADRCFYLHDYESFSKKIDLPKGQPYSLDFNSMGNMLYCGLHSGDLLCFDLREYSTVPSLTVPLSKNISYIKLLSDEQTVVTSGFNSVLVNVDLRTKRAVFQYPNHYSLYKKLIFSLDENLNVLCAPGEDNITRLWSLKEGKFLHALPLPNQDYCGQINSFFEAEGRRIFVHILLGDTIHTYETLEDTVQDRQVLQLNARPLF</sequence>
<name>A0A8X6G0B7_TRICU</name>
<dbReference type="InterPro" id="IPR052254">
    <property type="entry name" value="CUL4-DDB1_E3_ligase_receptor"/>
</dbReference>
<organism evidence="4 5">
    <name type="scientific">Trichonephila clavata</name>
    <name type="common">Joro spider</name>
    <name type="synonym">Nephila clavata</name>
    <dbReference type="NCBI Taxonomy" id="2740835"/>
    <lineage>
        <taxon>Eukaryota</taxon>
        <taxon>Metazoa</taxon>
        <taxon>Ecdysozoa</taxon>
        <taxon>Arthropoda</taxon>
        <taxon>Chelicerata</taxon>
        <taxon>Arachnida</taxon>
        <taxon>Araneae</taxon>
        <taxon>Araneomorphae</taxon>
        <taxon>Entelegynae</taxon>
        <taxon>Araneoidea</taxon>
        <taxon>Nephilidae</taxon>
        <taxon>Trichonephila</taxon>
    </lineage>
</organism>
<evidence type="ECO:0000313" key="5">
    <source>
        <dbReference type="Proteomes" id="UP000887116"/>
    </source>
</evidence>
<dbReference type="Proteomes" id="UP000887116">
    <property type="component" value="Unassembled WGS sequence"/>
</dbReference>
<keyword evidence="1" id="KW-0853">WD repeat</keyword>
<feature type="domain" description="Reverse transcriptase" evidence="3">
    <location>
        <begin position="24"/>
        <end position="150"/>
    </location>
</feature>
<gene>
    <name evidence="4" type="primary">NCL1_43731</name>
    <name evidence="4" type="ORF">TNCT_276251</name>
</gene>
<dbReference type="Gene3D" id="2.130.10.10">
    <property type="entry name" value="YVTN repeat-like/Quinoprotein amine dehydrogenase"/>
    <property type="match status" value="1"/>
</dbReference>
<dbReference type="SUPFAM" id="SSF50978">
    <property type="entry name" value="WD40 repeat-like"/>
    <property type="match status" value="1"/>
</dbReference>
<protein>
    <submittedName>
        <fullName evidence="4">DDB1-and CUL4-associated factor 4</fullName>
    </submittedName>
</protein>
<dbReference type="EMBL" id="BMAO01004187">
    <property type="protein sequence ID" value="GFQ93026.1"/>
    <property type="molecule type" value="Genomic_DNA"/>
</dbReference>
<dbReference type="SUPFAM" id="SSF56672">
    <property type="entry name" value="DNA/RNA polymerases"/>
    <property type="match status" value="1"/>
</dbReference>
<dbReference type="InterPro" id="IPR043502">
    <property type="entry name" value="DNA/RNA_pol_sf"/>
</dbReference>
<dbReference type="PANTHER" id="PTHR44472">
    <property type="entry name" value="DDB1- AND CUL4-ASSOCIATED FACTOR 4-RELATED"/>
    <property type="match status" value="1"/>
</dbReference>
<dbReference type="Pfam" id="PF23761">
    <property type="entry name" value="Beta-prop_DCAF4"/>
    <property type="match status" value="1"/>
</dbReference>
<accession>A0A8X6G0B7</accession>
<comment type="caution">
    <text evidence="4">The sequence shown here is derived from an EMBL/GenBank/DDBJ whole genome shotgun (WGS) entry which is preliminary data.</text>
</comment>
<dbReference type="InterPro" id="IPR015943">
    <property type="entry name" value="WD40/YVTN_repeat-like_dom_sf"/>
</dbReference>
<dbReference type="GO" id="GO:0071897">
    <property type="term" value="P:DNA biosynthetic process"/>
    <property type="evidence" value="ECO:0007669"/>
    <property type="project" value="UniProtKB-ARBA"/>
</dbReference>
<evidence type="ECO:0000313" key="4">
    <source>
        <dbReference type="EMBL" id="GFQ93026.1"/>
    </source>
</evidence>
<keyword evidence="2" id="KW-0677">Repeat</keyword>
<proteinExistence type="predicted"/>
<evidence type="ECO:0000256" key="1">
    <source>
        <dbReference type="ARBA" id="ARBA00022574"/>
    </source>
</evidence>
<dbReference type="GO" id="GO:0080008">
    <property type="term" value="C:Cul4-RING E3 ubiquitin ligase complex"/>
    <property type="evidence" value="ECO:0007669"/>
    <property type="project" value="TreeGrafter"/>
</dbReference>
<dbReference type="OrthoDB" id="128867at2759"/>
<evidence type="ECO:0000259" key="3">
    <source>
        <dbReference type="Pfam" id="PF00078"/>
    </source>
</evidence>
<dbReference type="InterPro" id="IPR036322">
    <property type="entry name" value="WD40_repeat_dom_sf"/>
</dbReference>
<reference evidence="4" key="1">
    <citation type="submission" date="2020-07" db="EMBL/GenBank/DDBJ databases">
        <title>Multicomponent nature underlies the extraordinary mechanical properties of spider dragline silk.</title>
        <authorList>
            <person name="Kono N."/>
            <person name="Nakamura H."/>
            <person name="Mori M."/>
            <person name="Yoshida Y."/>
            <person name="Ohtoshi R."/>
            <person name="Malay A.D."/>
            <person name="Moran D.A.P."/>
            <person name="Tomita M."/>
            <person name="Numata K."/>
            <person name="Arakawa K."/>
        </authorList>
    </citation>
    <scope>NUCLEOTIDE SEQUENCE</scope>
</reference>
<evidence type="ECO:0000256" key="2">
    <source>
        <dbReference type="ARBA" id="ARBA00022737"/>
    </source>
</evidence>
<keyword evidence="5" id="KW-1185">Reference proteome</keyword>
<dbReference type="AlphaFoldDB" id="A0A8X6G0B7"/>
<dbReference type="Pfam" id="PF00078">
    <property type="entry name" value="RVT_1"/>
    <property type="match status" value="1"/>
</dbReference>
<dbReference type="InterPro" id="IPR000477">
    <property type="entry name" value="RT_dom"/>
</dbReference>